<name>A0ABM1N547_NICVS</name>
<dbReference type="GeneID" id="108566528"/>
<gene>
    <name evidence="7 8" type="primary">LOC108566528</name>
</gene>
<protein>
    <submittedName>
        <fullName evidence="7 8">Dynactin subunit 2</fullName>
    </submittedName>
</protein>
<dbReference type="RefSeq" id="XP_017781947.1">
    <property type="nucleotide sequence ID" value="XM_017926458.1"/>
</dbReference>
<evidence type="ECO:0000256" key="5">
    <source>
        <dbReference type="SAM" id="Coils"/>
    </source>
</evidence>
<keyword evidence="5" id="KW-0175">Coiled coil</keyword>
<comment type="similarity">
    <text evidence="2">Belongs to the dynactin subunit 2 family.</text>
</comment>
<evidence type="ECO:0000256" key="2">
    <source>
        <dbReference type="ARBA" id="ARBA00006176"/>
    </source>
</evidence>
<evidence type="ECO:0000256" key="1">
    <source>
        <dbReference type="ARBA" id="ARBA00004496"/>
    </source>
</evidence>
<evidence type="ECO:0000313" key="8">
    <source>
        <dbReference type="RefSeq" id="XP_017781947.1"/>
    </source>
</evidence>
<keyword evidence="6" id="KW-1185">Reference proteome</keyword>
<keyword evidence="4" id="KW-0243">Dynein</keyword>
<organism evidence="6 8">
    <name type="scientific">Nicrophorus vespilloides</name>
    <name type="common">Boreal carrion beetle</name>
    <dbReference type="NCBI Taxonomy" id="110193"/>
    <lineage>
        <taxon>Eukaryota</taxon>
        <taxon>Metazoa</taxon>
        <taxon>Ecdysozoa</taxon>
        <taxon>Arthropoda</taxon>
        <taxon>Hexapoda</taxon>
        <taxon>Insecta</taxon>
        <taxon>Pterygota</taxon>
        <taxon>Neoptera</taxon>
        <taxon>Endopterygota</taxon>
        <taxon>Coleoptera</taxon>
        <taxon>Polyphaga</taxon>
        <taxon>Staphyliniformia</taxon>
        <taxon>Silphidae</taxon>
        <taxon>Nicrophorinae</taxon>
        <taxon>Nicrophorus</taxon>
    </lineage>
</organism>
<dbReference type="InterPro" id="IPR028133">
    <property type="entry name" value="Dynamitin"/>
</dbReference>
<accession>A0ABM1N547</accession>
<reference evidence="7 8" key="1">
    <citation type="submission" date="2025-05" db="UniProtKB">
        <authorList>
            <consortium name="RefSeq"/>
        </authorList>
    </citation>
    <scope>IDENTIFICATION</scope>
    <source>
        <tissue evidence="7 8">Whole Larva</tissue>
    </source>
</reference>
<evidence type="ECO:0000313" key="7">
    <source>
        <dbReference type="RefSeq" id="XP_017781946.1"/>
    </source>
</evidence>
<dbReference type="PANTHER" id="PTHR15346">
    <property type="entry name" value="DYNACTIN SUBUNIT"/>
    <property type="match status" value="1"/>
</dbReference>
<dbReference type="RefSeq" id="XP_017781946.1">
    <property type="nucleotide sequence ID" value="XM_017926457.1"/>
</dbReference>
<sequence>MADPKYANLPGIAHDEPDVYDSTCLPESDQSIDFCEESEGVVERIHISVDDAFNRFKDKGLDSDRVDFSDRISKRIRTGYDARSGDWELLGLQQQGGTNRITAETPLQKFQRLQCEMVELHEDVKRITSEDKENKEETNCLVSRAQVEMGLQKLADLKLEETLGQDVISNIMDPQGAQIKKLLSQLEAFKMSVGEKAESDESTTTEDGITFKLNYRPDKVKLEQTGRVTELEKRLHRLENVLGASNDNLVRLTQATSKKGLLEAAQHLSATASLLDSAQLDHIEGRLTALSQKMDLIAKKKEQFAEDVEKDKMILELYELVKNSENVNKVLPQTVERLKSLEALHSKAGTFATSLAQVEALQAEIKGNVENNKALLKGVQESFAMNLDEINKTVIGLDSRIKAFSKK</sequence>
<keyword evidence="3" id="KW-0963">Cytoplasm</keyword>
<comment type="subcellular location">
    <subcellularLocation>
        <location evidence="1">Cytoplasm</location>
    </subcellularLocation>
</comment>
<evidence type="ECO:0000313" key="6">
    <source>
        <dbReference type="Proteomes" id="UP000695000"/>
    </source>
</evidence>
<dbReference type="Proteomes" id="UP000695000">
    <property type="component" value="Unplaced"/>
</dbReference>
<feature type="coiled-coil region" evidence="5">
    <location>
        <begin position="221"/>
        <end position="248"/>
    </location>
</feature>
<evidence type="ECO:0000256" key="3">
    <source>
        <dbReference type="ARBA" id="ARBA00022490"/>
    </source>
</evidence>
<proteinExistence type="inferred from homology"/>
<dbReference type="Pfam" id="PF04912">
    <property type="entry name" value="Dynamitin"/>
    <property type="match status" value="1"/>
</dbReference>
<evidence type="ECO:0000256" key="4">
    <source>
        <dbReference type="ARBA" id="ARBA00023017"/>
    </source>
</evidence>